<evidence type="ECO:0000313" key="1">
    <source>
        <dbReference type="EMBL" id="XBS52649.1"/>
    </source>
</evidence>
<accession>A0AAU7PKD2</accession>
<name>A0AAU7PKD2_9FIRM</name>
<gene>
    <name evidence="1" type="ORF">ABFV83_12450</name>
</gene>
<proteinExistence type="predicted"/>
<dbReference type="RefSeq" id="WP_349944247.1">
    <property type="nucleotide sequence ID" value="NZ_CP157940.1"/>
</dbReference>
<dbReference type="EMBL" id="CP157940">
    <property type="protein sequence ID" value="XBS52649.1"/>
    <property type="molecule type" value="Genomic_DNA"/>
</dbReference>
<dbReference type="InterPro" id="IPR025460">
    <property type="entry name" value="DUF4280"/>
</dbReference>
<reference evidence="1" key="1">
    <citation type="submission" date="2024-06" db="EMBL/GenBank/DDBJ databases">
        <title>Lacrimispora cavernae sp. nov., a novel anaerobe isolated from bat guano pile inside a cave.</title>
        <authorList>
            <person name="Miller S.L."/>
            <person name="Lu N."/>
            <person name="King J."/>
            <person name="Sankaranarayanan K."/>
            <person name="Lawson P.A."/>
        </authorList>
    </citation>
    <scope>NUCLEOTIDE SEQUENCE</scope>
    <source>
        <strain evidence="1">BS-2</strain>
    </source>
</reference>
<sequence>MENPDTAAEAQKIQMDVEKDCPNTFTDTVMNFFAKKDQKESSDAPLRVVGICTPKIISAKWDNGGNTVEVNGEVPLLAGAKVYCLYGGEIEIIDSGQPEAGDMSQVEISPHSVPLSGSPGSNAESPAMGAVAAGLAAIPGMPKQAVAGIIGASKASSYGKSKTIDVEGTGNIISKQLLMKIGFSSEKLTDEFIIGLDNTLKTFIIGQSSDESVNNERIAKFIAQISVESEFGKKQWKMTTEIKLIFTELIKAKRNLEIL</sequence>
<dbReference type="Pfam" id="PF14107">
    <property type="entry name" value="DUF4280"/>
    <property type="match status" value="1"/>
</dbReference>
<organism evidence="1">
    <name type="scientific">Lacrimispora sp. BS-2</name>
    <dbReference type="NCBI Taxonomy" id="3151850"/>
    <lineage>
        <taxon>Bacteria</taxon>
        <taxon>Bacillati</taxon>
        <taxon>Bacillota</taxon>
        <taxon>Clostridia</taxon>
        <taxon>Lachnospirales</taxon>
        <taxon>Lachnospiraceae</taxon>
        <taxon>Lacrimispora</taxon>
    </lineage>
</organism>
<protein>
    <submittedName>
        <fullName evidence="1">PAAR-like protein</fullName>
    </submittedName>
</protein>
<dbReference type="AlphaFoldDB" id="A0AAU7PKD2"/>